<protein>
    <submittedName>
        <fullName evidence="2">Putative membrane protein yuiD</fullName>
    </submittedName>
</protein>
<evidence type="ECO:0000313" key="2">
    <source>
        <dbReference type="EMBL" id="JAT51145.1"/>
    </source>
</evidence>
<name>A0A1D1Y923_9ARAE</name>
<reference evidence="2" key="1">
    <citation type="submission" date="2015-07" db="EMBL/GenBank/DDBJ databases">
        <title>Transcriptome Assembly of Anthurium amnicola.</title>
        <authorList>
            <person name="Suzuki J."/>
        </authorList>
    </citation>
    <scope>NUCLEOTIDE SEQUENCE</scope>
</reference>
<sequence length="258" mass="27276">MLYSASPSTAATSSLAPASAPIWPQSNPTHKRFFRSRPSRCRPSPAASLRIGVAEIAELAQNKVLMSAALACAIGQLSKPFTSALNGNGIDLWAAIRSGGMPSSHSTGVIAATTCLGLERGFGDPIFGMSAVFAAFVMYDAQGVRREVGNHAKILNRIMKHQESLTLLQDKDTFVPEVTVNSKSLDPLVSLSEKANSGKASNTFSPSMCRTTIVGDDSSEKVKTIYRPLNESVGHTEIQVVAGALLGFVVSLAIEVIV</sequence>
<dbReference type="AlphaFoldDB" id="A0A1D1Y923"/>
<accession>A0A1D1Y923</accession>
<proteinExistence type="predicted"/>
<gene>
    <name evidence="2" type="primary">yuiD_13</name>
    <name evidence="2" type="ORF">g.18037</name>
</gene>
<dbReference type="PANTHER" id="PTHR31446:SF2">
    <property type="entry name" value="ACID PHOSPHATASE_VANADIUM-DEPENDENT HALOPEROXIDASE-RELATED PROTEIN"/>
    <property type="match status" value="1"/>
</dbReference>
<feature type="region of interest" description="Disordered" evidence="1">
    <location>
        <begin position="18"/>
        <end position="37"/>
    </location>
</feature>
<dbReference type="Pfam" id="PF02681">
    <property type="entry name" value="DUF212"/>
    <property type="match status" value="1"/>
</dbReference>
<organism evidence="2">
    <name type="scientific">Anthurium amnicola</name>
    <dbReference type="NCBI Taxonomy" id="1678845"/>
    <lineage>
        <taxon>Eukaryota</taxon>
        <taxon>Viridiplantae</taxon>
        <taxon>Streptophyta</taxon>
        <taxon>Embryophyta</taxon>
        <taxon>Tracheophyta</taxon>
        <taxon>Spermatophyta</taxon>
        <taxon>Magnoliopsida</taxon>
        <taxon>Liliopsida</taxon>
        <taxon>Araceae</taxon>
        <taxon>Pothoideae</taxon>
        <taxon>Potheae</taxon>
        <taxon>Anthurium</taxon>
    </lineage>
</organism>
<dbReference type="InterPro" id="IPR003832">
    <property type="entry name" value="DUF212"/>
</dbReference>
<evidence type="ECO:0000256" key="1">
    <source>
        <dbReference type="SAM" id="MobiDB-lite"/>
    </source>
</evidence>
<dbReference type="EMBL" id="GDJX01016791">
    <property type="protein sequence ID" value="JAT51145.1"/>
    <property type="molecule type" value="Transcribed_RNA"/>
</dbReference>
<dbReference type="PANTHER" id="PTHR31446">
    <property type="entry name" value="ACID PHOSPHATASE/VANADIUM-DEPENDENT HALOPEROXIDASE-RELATED PROTEIN"/>
    <property type="match status" value="1"/>
</dbReference>